<evidence type="ECO:0000313" key="1">
    <source>
        <dbReference type="EMBL" id="KAJ4942085.1"/>
    </source>
</evidence>
<dbReference type="Proteomes" id="UP001219934">
    <property type="component" value="Unassembled WGS sequence"/>
</dbReference>
<organism evidence="1 2">
    <name type="scientific">Pogonophryne albipinna</name>
    <dbReference type="NCBI Taxonomy" id="1090488"/>
    <lineage>
        <taxon>Eukaryota</taxon>
        <taxon>Metazoa</taxon>
        <taxon>Chordata</taxon>
        <taxon>Craniata</taxon>
        <taxon>Vertebrata</taxon>
        <taxon>Euteleostomi</taxon>
        <taxon>Actinopterygii</taxon>
        <taxon>Neopterygii</taxon>
        <taxon>Teleostei</taxon>
        <taxon>Neoteleostei</taxon>
        <taxon>Acanthomorphata</taxon>
        <taxon>Eupercaria</taxon>
        <taxon>Perciformes</taxon>
        <taxon>Notothenioidei</taxon>
        <taxon>Pogonophryne</taxon>
    </lineage>
</organism>
<feature type="non-terminal residue" evidence="1">
    <location>
        <position position="50"/>
    </location>
</feature>
<comment type="caution">
    <text evidence="1">The sequence shown here is derived from an EMBL/GenBank/DDBJ whole genome shotgun (WGS) entry which is preliminary data.</text>
</comment>
<gene>
    <name evidence="1" type="ORF">JOQ06_011955</name>
</gene>
<proteinExistence type="predicted"/>
<dbReference type="EMBL" id="JAPTMU010000006">
    <property type="protein sequence ID" value="KAJ4942085.1"/>
    <property type="molecule type" value="Genomic_DNA"/>
</dbReference>
<dbReference type="AlphaFoldDB" id="A0AAD6BEQ1"/>
<accession>A0AAD6BEQ1</accession>
<evidence type="ECO:0000313" key="2">
    <source>
        <dbReference type="Proteomes" id="UP001219934"/>
    </source>
</evidence>
<protein>
    <submittedName>
        <fullName evidence="1">Uncharacterized protein</fullName>
    </submittedName>
</protein>
<keyword evidence="2" id="KW-1185">Reference proteome</keyword>
<name>A0AAD6BEQ1_9TELE</name>
<reference evidence="1" key="1">
    <citation type="submission" date="2022-11" db="EMBL/GenBank/DDBJ databases">
        <title>Chromosome-level genome of Pogonophryne albipinna.</title>
        <authorList>
            <person name="Jo E."/>
        </authorList>
    </citation>
    <scope>NUCLEOTIDE SEQUENCE</scope>
    <source>
        <strain evidence="1">SGF0006</strain>
        <tissue evidence="1">Muscle</tissue>
    </source>
</reference>
<sequence>MASLVTGPRGLLQLHYTTPKPWAFNHTCVCVIKVELMFEWMYDLTELITE</sequence>